<sequence length="83" mass="9385">MPDRRTRCRLVCAKSWTGCCCCQPVSTPVHEDWIEPEPVTSWASPAPAFGTSATQDNRNAQYKKSWVPPRAYGRCAYTYSNIK</sequence>
<evidence type="ECO:0000313" key="1">
    <source>
        <dbReference type="EMBL" id="CAF4887241.1"/>
    </source>
</evidence>
<proteinExistence type="predicted"/>
<name>A0A821UBL6_9NEOP</name>
<dbReference type="EMBL" id="CAJOBZ010000030">
    <property type="protein sequence ID" value="CAF4887241.1"/>
    <property type="molecule type" value="Genomic_DNA"/>
</dbReference>
<keyword evidence="2" id="KW-1185">Reference proteome</keyword>
<evidence type="ECO:0000313" key="2">
    <source>
        <dbReference type="Proteomes" id="UP000663880"/>
    </source>
</evidence>
<comment type="caution">
    <text evidence="1">The sequence shown here is derived from an EMBL/GenBank/DDBJ whole genome shotgun (WGS) entry which is preliminary data.</text>
</comment>
<dbReference type="AlphaFoldDB" id="A0A821UBL6"/>
<reference evidence="1" key="1">
    <citation type="submission" date="2021-02" db="EMBL/GenBank/DDBJ databases">
        <authorList>
            <person name="Steward A R."/>
        </authorList>
    </citation>
    <scope>NUCLEOTIDE SEQUENCE</scope>
</reference>
<dbReference type="Proteomes" id="UP000663880">
    <property type="component" value="Unassembled WGS sequence"/>
</dbReference>
<gene>
    <name evidence="1" type="ORF">PMACD_LOCUS10134</name>
</gene>
<accession>A0A821UBL6</accession>
<organism evidence="1 2">
    <name type="scientific">Pieris macdunnoughi</name>
    <dbReference type="NCBI Taxonomy" id="345717"/>
    <lineage>
        <taxon>Eukaryota</taxon>
        <taxon>Metazoa</taxon>
        <taxon>Ecdysozoa</taxon>
        <taxon>Arthropoda</taxon>
        <taxon>Hexapoda</taxon>
        <taxon>Insecta</taxon>
        <taxon>Pterygota</taxon>
        <taxon>Neoptera</taxon>
        <taxon>Endopterygota</taxon>
        <taxon>Lepidoptera</taxon>
        <taxon>Glossata</taxon>
        <taxon>Ditrysia</taxon>
        <taxon>Papilionoidea</taxon>
        <taxon>Pieridae</taxon>
        <taxon>Pierinae</taxon>
        <taxon>Pieris</taxon>
    </lineage>
</organism>
<protein>
    <submittedName>
        <fullName evidence="1">Uncharacterized protein</fullName>
    </submittedName>
</protein>